<comment type="subcellular location">
    <subcellularLocation>
        <location evidence="1">Membrane</location>
    </subcellularLocation>
</comment>
<dbReference type="GO" id="GO:0006099">
    <property type="term" value="P:tricarboxylic acid cycle"/>
    <property type="evidence" value="ECO:0007669"/>
    <property type="project" value="InterPro"/>
</dbReference>
<evidence type="ECO:0000256" key="5">
    <source>
        <dbReference type="ARBA" id="ARBA00022989"/>
    </source>
</evidence>
<organism evidence="10 11">
    <name type="scientific">Desulfohalobium retbaense (strain ATCC 49708 / DSM 5692 / JCM 16813 / HR100)</name>
    <dbReference type="NCBI Taxonomy" id="485915"/>
    <lineage>
        <taxon>Bacteria</taxon>
        <taxon>Pseudomonadati</taxon>
        <taxon>Thermodesulfobacteriota</taxon>
        <taxon>Desulfovibrionia</taxon>
        <taxon>Desulfovibrionales</taxon>
        <taxon>Desulfohalobiaceae</taxon>
        <taxon>Desulfohalobium</taxon>
    </lineage>
</organism>
<gene>
    <name evidence="10" type="ordered locus">Dret_1065</name>
</gene>
<dbReference type="Gene3D" id="1.20.1300.10">
    <property type="entry name" value="Fumarate reductase/succinate dehydrogenase, transmembrane subunit"/>
    <property type="match status" value="1"/>
</dbReference>
<evidence type="ECO:0000256" key="6">
    <source>
        <dbReference type="ARBA" id="ARBA00023004"/>
    </source>
</evidence>
<keyword evidence="11" id="KW-1185">Reference proteome</keyword>
<dbReference type="Proteomes" id="UP000001052">
    <property type="component" value="Chromosome"/>
</dbReference>
<feature type="binding site" description="axial binding residue" evidence="8">
    <location>
        <position position="38"/>
    </location>
    <ligand>
        <name>heme b</name>
        <dbReference type="ChEBI" id="CHEBI:60344"/>
        <label>bD</label>
    </ligand>
    <ligandPart>
        <name>Fe</name>
        <dbReference type="ChEBI" id="CHEBI:18248"/>
    </ligandPart>
</feature>
<evidence type="ECO:0000313" key="10">
    <source>
        <dbReference type="EMBL" id="ACV68353.1"/>
    </source>
</evidence>
<proteinExistence type="predicted"/>
<accession>C8X230</accession>
<evidence type="ECO:0000256" key="4">
    <source>
        <dbReference type="ARBA" id="ARBA00022723"/>
    </source>
</evidence>
<dbReference type="SUPFAM" id="SSF81343">
    <property type="entry name" value="Fumarate reductase respiratory complex transmembrane subunits"/>
    <property type="match status" value="1"/>
</dbReference>
<protein>
    <submittedName>
        <fullName evidence="10">Fumarate reductase respiratory complex</fullName>
    </submittedName>
</protein>
<dbReference type="eggNOG" id="ENOG502ZBTX">
    <property type="taxonomic scope" value="Bacteria"/>
</dbReference>
<dbReference type="InterPro" id="IPR000701">
    <property type="entry name" value="SuccDH_FuR_B_TM-su"/>
</dbReference>
<dbReference type="STRING" id="485915.Dret_1065"/>
<reference evidence="10 11" key="2">
    <citation type="journal article" date="2010" name="Stand. Genomic Sci.">
        <title>Complete genome sequence of Desulfohalobium retbaense type strain (HR(100)).</title>
        <authorList>
            <person name="Spring S."/>
            <person name="Nolan M."/>
            <person name="Lapidus A."/>
            <person name="Glavina Del Rio T."/>
            <person name="Copeland A."/>
            <person name="Tice H."/>
            <person name="Cheng J.F."/>
            <person name="Lucas S."/>
            <person name="Land M."/>
            <person name="Chen F."/>
            <person name="Bruce D."/>
            <person name="Goodwin L."/>
            <person name="Pitluck S."/>
            <person name="Ivanova N."/>
            <person name="Mavromatis K."/>
            <person name="Mikhailova N."/>
            <person name="Pati A."/>
            <person name="Chen A."/>
            <person name="Palaniappan K."/>
            <person name="Hauser L."/>
            <person name="Chang Y.J."/>
            <person name="Jeffries C.D."/>
            <person name="Munk C."/>
            <person name="Kiss H."/>
            <person name="Chain P."/>
            <person name="Han C."/>
            <person name="Brettin T."/>
            <person name="Detter J.C."/>
            <person name="Schuler E."/>
            <person name="Goker M."/>
            <person name="Rohde M."/>
            <person name="Bristow J."/>
            <person name="Eisen J.A."/>
            <person name="Markowitz V."/>
            <person name="Hugenholtz P."/>
            <person name="Kyrpides N.C."/>
            <person name="Klenk H.P."/>
        </authorList>
    </citation>
    <scope>NUCLEOTIDE SEQUENCE [LARGE SCALE GENOMIC DNA]</scope>
    <source>
        <strain evidence="10 11">DSM 5692</strain>
    </source>
</reference>
<dbReference type="AlphaFoldDB" id="C8X230"/>
<dbReference type="InterPro" id="IPR034804">
    <property type="entry name" value="SQR/QFR_C/D"/>
</dbReference>
<dbReference type="KEGG" id="drt:Dret_1065"/>
<dbReference type="GO" id="GO:0046872">
    <property type="term" value="F:metal ion binding"/>
    <property type="evidence" value="ECO:0007669"/>
    <property type="project" value="UniProtKB-KW"/>
</dbReference>
<feature type="binding site" description="axial binding residue" evidence="8">
    <location>
        <position position="79"/>
    </location>
    <ligand>
        <name>heme b</name>
        <dbReference type="ChEBI" id="CHEBI:60344"/>
        <label>bD</label>
    </ligand>
    <ligandPart>
        <name>Fe</name>
        <dbReference type="ChEBI" id="CHEBI:18248"/>
    </ligandPart>
</feature>
<feature type="transmembrane region" description="Helical" evidence="9">
    <location>
        <begin position="110"/>
        <end position="132"/>
    </location>
</feature>
<dbReference type="OrthoDB" id="5345350at2"/>
<keyword evidence="2 8" id="KW-0349">Heme</keyword>
<evidence type="ECO:0000256" key="3">
    <source>
        <dbReference type="ARBA" id="ARBA00022692"/>
    </source>
</evidence>
<feature type="transmembrane region" description="Helical" evidence="9">
    <location>
        <begin position="152"/>
        <end position="173"/>
    </location>
</feature>
<feature type="binding site" description="axial binding residue" evidence="8">
    <location>
        <position position="129"/>
    </location>
    <ligand>
        <name>heme b</name>
        <dbReference type="ChEBI" id="CHEBI:60344"/>
        <label>bD</label>
    </ligand>
    <ligandPart>
        <name>Fe</name>
        <dbReference type="ChEBI" id="CHEBI:18248"/>
    </ligandPart>
</feature>
<dbReference type="Pfam" id="PF01127">
    <property type="entry name" value="Sdh_cyt"/>
    <property type="match status" value="1"/>
</dbReference>
<reference evidence="11" key="1">
    <citation type="submission" date="2009-09" db="EMBL/GenBank/DDBJ databases">
        <title>The complete chromosome of Desulfohalobium retbaense DSM 5692.</title>
        <authorList>
            <consortium name="US DOE Joint Genome Institute (JGI-PGF)"/>
            <person name="Lucas S."/>
            <person name="Copeland A."/>
            <person name="Lapidus A."/>
            <person name="Glavina del Rio T."/>
            <person name="Dalin E."/>
            <person name="Tice H."/>
            <person name="Bruce D."/>
            <person name="Goodwin L."/>
            <person name="Pitluck S."/>
            <person name="Kyrpides N."/>
            <person name="Mavromatis K."/>
            <person name="Ivanova N."/>
            <person name="Mikhailova N."/>
            <person name="Munk A.C."/>
            <person name="Brettin T."/>
            <person name="Detter J.C."/>
            <person name="Han C."/>
            <person name="Tapia R."/>
            <person name="Larimer F."/>
            <person name="Land M."/>
            <person name="Hauser L."/>
            <person name="Markowitz V."/>
            <person name="Cheng J.-F."/>
            <person name="Hugenholtz P."/>
            <person name="Woyke T."/>
            <person name="Wu D."/>
            <person name="Spring S."/>
            <person name="Klenk H.-P."/>
            <person name="Eisen J.A."/>
        </authorList>
    </citation>
    <scope>NUCLEOTIDE SEQUENCE [LARGE SCALE GENOMIC DNA]</scope>
    <source>
        <strain evidence="11">DSM 5692</strain>
    </source>
</reference>
<evidence type="ECO:0000256" key="2">
    <source>
        <dbReference type="ARBA" id="ARBA00022617"/>
    </source>
</evidence>
<dbReference type="PIRSF" id="PIRSF000177">
    <property type="entry name" value="Fumar_rd_cyt_b"/>
    <property type="match status" value="1"/>
</dbReference>
<feature type="binding site" description="axial binding residue" evidence="8">
    <location>
        <position position="167"/>
    </location>
    <ligand>
        <name>heme b</name>
        <dbReference type="ChEBI" id="CHEBI:60344"/>
        <label>bD</label>
    </ligand>
    <ligandPart>
        <name>Fe</name>
        <dbReference type="ChEBI" id="CHEBI:18248"/>
    </ligandPart>
</feature>
<evidence type="ECO:0000256" key="8">
    <source>
        <dbReference type="PIRSR" id="PIRSR000177-1"/>
    </source>
</evidence>
<dbReference type="GO" id="GO:0016020">
    <property type="term" value="C:membrane"/>
    <property type="evidence" value="ECO:0007669"/>
    <property type="project" value="UniProtKB-SubCell"/>
</dbReference>
<dbReference type="RefSeq" id="WP_015751504.1">
    <property type="nucleotide sequence ID" value="NC_013223.1"/>
</dbReference>
<feature type="transmembrane region" description="Helical" evidence="9">
    <location>
        <begin position="31"/>
        <end position="51"/>
    </location>
</feature>
<keyword evidence="6 8" id="KW-0408">Iron</keyword>
<keyword evidence="5 9" id="KW-1133">Transmembrane helix</keyword>
<evidence type="ECO:0000256" key="9">
    <source>
        <dbReference type="SAM" id="Phobius"/>
    </source>
</evidence>
<sequence>MASLSKLPLSSGPRSAAVTWDLLSSLTGGALAVYIVAHMALVGSVLLGVGVYDTMAEALESSGVAQIDGPLVFAVFLVHFLAAGRKVPLRWTEHTLVWRQTRMLRHSETWLWLGQALTGMVLLLLGGIHMWSVLTDLPITAAKSSERIAHPAWFVFYVLLICAVTGHAFVGLYRSGIKWGAVVRRKRATARRFFLAGAGVLGLLGLITLVRFLYV</sequence>
<dbReference type="InterPro" id="IPR004224">
    <property type="entry name" value="Fum_red_B_TM"/>
</dbReference>
<evidence type="ECO:0000313" key="11">
    <source>
        <dbReference type="Proteomes" id="UP000001052"/>
    </source>
</evidence>
<keyword evidence="3 9" id="KW-0812">Transmembrane</keyword>
<evidence type="ECO:0000256" key="1">
    <source>
        <dbReference type="ARBA" id="ARBA00004370"/>
    </source>
</evidence>
<evidence type="ECO:0000256" key="7">
    <source>
        <dbReference type="ARBA" id="ARBA00023136"/>
    </source>
</evidence>
<keyword evidence="4 8" id="KW-0479">Metal-binding</keyword>
<feature type="transmembrane region" description="Helical" evidence="9">
    <location>
        <begin position="193"/>
        <end position="214"/>
    </location>
</feature>
<name>C8X230_DESRD</name>
<dbReference type="HOGENOM" id="CLU_075821_1_0_7"/>
<dbReference type="EMBL" id="CP001734">
    <property type="protein sequence ID" value="ACV68353.1"/>
    <property type="molecule type" value="Genomic_DNA"/>
</dbReference>
<keyword evidence="7 9" id="KW-0472">Membrane</keyword>